<dbReference type="AlphaFoldDB" id="A0A5S4HGE9"/>
<keyword evidence="2" id="KW-0791">Threonine biosynthesis</keyword>
<protein>
    <recommendedName>
        <fullName evidence="2">Homoserine dehydrogenase</fullName>
        <ecNumber evidence="2">1.1.1.3</ecNumber>
    </recommendedName>
</protein>
<dbReference type="SUPFAM" id="SSF55347">
    <property type="entry name" value="Glyceraldehyde-3-phosphate dehydrogenase-like, C-terminal domain"/>
    <property type="match status" value="1"/>
</dbReference>
<dbReference type="Gene3D" id="3.40.50.720">
    <property type="entry name" value="NAD(P)-binding Rossmann-like Domain"/>
    <property type="match status" value="1"/>
</dbReference>
<dbReference type="InterPro" id="IPR001342">
    <property type="entry name" value="HDH_cat"/>
</dbReference>
<accession>A0A5S4HGE9</accession>
<evidence type="ECO:0000256" key="2">
    <source>
        <dbReference type="RuleBase" id="RU000579"/>
    </source>
</evidence>
<organism evidence="5 6">
    <name type="scientific">Nonomuraea zeae</name>
    <dbReference type="NCBI Taxonomy" id="1642303"/>
    <lineage>
        <taxon>Bacteria</taxon>
        <taxon>Bacillati</taxon>
        <taxon>Actinomycetota</taxon>
        <taxon>Actinomycetes</taxon>
        <taxon>Streptosporangiales</taxon>
        <taxon>Streptosporangiaceae</taxon>
        <taxon>Nonomuraea</taxon>
    </lineage>
</organism>
<name>A0A5S4HGE9_9ACTN</name>
<reference evidence="5 6" key="1">
    <citation type="submission" date="2019-05" db="EMBL/GenBank/DDBJ databases">
        <title>Draft genome sequence of Nonomuraea zeae DSM 100528.</title>
        <authorList>
            <person name="Saricaoglu S."/>
            <person name="Isik K."/>
        </authorList>
    </citation>
    <scope>NUCLEOTIDE SEQUENCE [LARGE SCALE GENOMIC DNA]</scope>
    <source>
        <strain evidence="5 6">DSM 100528</strain>
    </source>
</reference>
<dbReference type="PANTHER" id="PTHR43331:SF1">
    <property type="entry name" value="HOMOSERINE DEHYDROGENASE"/>
    <property type="match status" value="1"/>
</dbReference>
<evidence type="ECO:0000256" key="1">
    <source>
        <dbReference type="ARBA" id="ARBA00023002"/>
    </source>
</evidence>
<dbReference type="PANTHER" id="PTHR43331">
    <property type="entry name" value="HOMOSERINE DEHYDROGENASE"/>
    <property type="match status" value="1"/>
</dbReference>
<dbReference type="GO" id="GO:0004412">
    <property type="term" value="F:homoserine dehydrogenase activity"/>
    <property type="evidence" value="ECO:0007669"/>
    <property type="project" value="UniProtKB-EC"/>
</dbReference>
<dbReference type="Proteomes" id="UP000306628">
    <property type="component" value="Unassembled WGS sequence"/>
</dbReference>
<proteinExistence type="inferred from homology"/>
<keyword evidence="2" id="KW-0028">Amino-acid biosynthesis</keyword>
<evidence type="ECO:0000256" key="3">
    <source>
        <dbReference type="RuleBase" id="RU004171"/>
    </source>
</evidence>
<comment type="pathway">
    <text evidence="2">Amino-acid biosynthesis; L-threonine biosynthesis; L-threonine from L-aspartate: step 3/5.</text>
</comment>
<dbReference type="OrthoDB" id="9808167at2"/>
<dbReference type="Pfam" id="PF00742">
    <property type="entry name" value="Homoserine_dh"/>
    <property type="match status" value="1"/>
</dbReference>
<comment type="pathway">
    <text evidence="2">Amino-acid biosynthesis; L-methionine biosynthesis via de novo pathway; L-homoserine from L-aspartate: step 3/3.</text>
</comment>
<gene>
    <name evidence="5" type="ORF">ETD85_06310</name>
</gene>
<feature type="domain" description="Homoserine dehydrogenase catalytic" evidence="4">
    <location>
        <begin position="7"/>
        <end position="168"/>
    </location>
</feature>
<evidence type="ECO:0000313" key="5">
    <source>
        <dbReference type="EMBL" id="TMR38050.1"/>
    </source>
</evidence>
<sequence length="178" mass="18312">MCIRVCESIRACPNGTVTFVLDRLAEGDSLPAAIREAQRRGIAEADPSSDLSGADAATKVRLLAALTWGWDPASVEVRAQAVGADAAGAALGARSRGRRLRAVASAHADRPLLVHVRLEEAEPGDPLHALAGPEKAVVFGCPDAGDVIVSGGRSSPLGAALALVKDTIEVTAPRSGFF</sequence>
<dbReference type="InterPro" id="IPR019811">
    <property type="entry name" value="HDH_CS"/>
</dbReference>
<comment type="catalytic activity">
    <reaction evidence="2">
        <text>L-homoserine + NADP(+) = L-aspartate 4-semialdehyde + NADPH + H(+)</text>
        <dbReference type="Rhea" id="RHEA:15761"/>
        <dbReference type="ChEBI" id="CHEBI:15378"/>
        <dbReference type="ChEBI" id="CHEBI:57476"/>
        <dbReference type="ChEBI" id="CHEBI:57783"/>
        <dbReference type="ChEBI" id="CHEBI:58349"/>
        <dbReference type="ChEBI" id="CHEBI:537519"/>
        <dbReference type="EC" id="1.1.1.3"/>
    </reaction>
</comment>
<keyword evidence="6" id="KW-1185">Reference proteome</keyword>
<keyword evidence="2" id="KW-0521">NADP</keyword>
<dbReference type="UniPathway" id="UPA00050">
    <property type="reaction ID" value="UER00063"/>
</dbReference>
<dbReference type="UniPathway" id="UPA00051">
    <property type="reaction ID" value="UER00465"/>
</dbReference>
<dbReference type="EMBL" id="VCKX01000012">
    <property type="protein sequence ID" value="TMR38050.1"/>
    <property type="molecule type" value="Genomic_DNA"/>
</dbReference>
<dbReference type="EC" id="1.1.1.3" evidence="2"/>
<dbReference type="Gene3D" id="3.30.360.10">
    <property type="entry name" value="Dihydrodipicolinate Reductase, domain 2"/>
    <property type="match status" value="1"/>
</dbReference>
<evidence type="ECO:0000259" key="4">
    <source>
        <dbReference type="Pfam" id="PF00742"/>
    </source>
</evidence>
<dbReference type="PROSITE" id="PS01042">
    <property type="entry name" value="HOMOSER_DHGENASE"/>
    <property type="match status" value="1"/>
</dbReference>
<comment type="similarity">
    <text evidence="3">Belongs to the homoserine dehydrogenase family.</text>
</comment>
<evidence type="ECO:0000313" key="6">
    <source>
        <dbReference type="Proteomes" id="UP000306628"/>
    </source>
</evidence>
<dbReference type="GO" id="GO:0009088">
    <property type="term" value="P:threonine biosynthetic process"/>
    <property type="evidence" value="ECO:0007669"/>
    <property type="project" value="UniProtKB-UniPathway"/>
</dbReference>
<comment type="caution">
    <text evidence="5">The sequence shown here is derived from an EMBL/GenBank/DDBJ whole genome shotgun (WGS) entry which is preliminary data.</text>
</comment>
<dbReference type="GO" id="GO:0009086">
    <property type="term" value="P:methionine biosynthetic process"/>
    <property type="evidence" value="ECO:0007669"/>
    <property type="project" value="UniProtKB-KW"/>
</dbReference>
<keyword evidence="2" id="KW-0486">Methionine biosynthesis</keyword>
<keyword evidence="1 2" id="KW-0560">Oxidoreductase</keyword>